<dbReference type="InterPro" id="IPR001123">
    <property type="entry name" value="LeuE-type"/>
</dbReference>
<sequence length="216" mass="22898" precursor="true">MPGLATLLAFGAAVLALQLTPGPDMMLVIGRGVGQGRRIAILTVLGVTLVAGVVQVSLLVLGVASLLQASPLAFKVLRWIGAAYLVWLGARLLWASFHPSTKSLAAPRVSTWAAVREGTINNLTNPKPWLFMFAFLPQFVDPARGPVWAQLLVLGLLQKLSGAVVLGVVALTSGALGSWLARRPGLLAWQERFAGVVMVSLGVRLLLWGDARPARI</sequence>
<dbReference type="GO" id="GO:0015171">
    <property type="term" value="F:amino acid transmembrane transporter activity"/>
    <property type="evidence" value="ECO:0007669"/>
    <property type="project" value="TreeGrafter"/>
</dbReference>
<reference evidence="7" key="1">
    <citation type="submission" date="2008-01" db="EMBL/GenBank/DDBJ databases">
        <title>Complete sequence of chromosome of Caulobacter sp. K31.</title>
        <authorList>
            <consortium name="US DOE Joint Genome Institute"/>
            <person name="Copeland A."/>
            <person name="Lucas S."/>
            <person name="Lapidus A."/>
            <person name="Barry K."/>
            <person name="Glavina del Rio T."/>
            <person name="Dalin E."/>
            <person name="Tice H."/>
            <person name="Pitluck S."/>
            <person name="Bruce D."/>
            <person name="Goodwin L."/>
            <person name="Thompson L.S."/>
            <person name="Brettin T."/>
            <person name="Detter J.C."/>
            <person name="Han C."/>
            <person name="Schmutz J."/>
            <person name="Larimer F."/>
            <person name="Land M."/>
            <person name="Hauser L."/>
            <person name="Kyrpides N."/>
            <person name="Kim E."/>
            <person name="Stephens C."/>
            <person name="Richardson P."/>
        </authorList>
    </citation>
    <scope>NUCLEOTIDE SEQUENCE [LARGE SCALE GENOMIC DNA]</scope>
    <source>
        <strain evidence="7">K31</strain>
    </source>
</reference>
<keyword evidence="2" id="KW-1003">Cell membrane</keyword>
<dbReference type="HOGENOM" id="CLU_079569_3_1_5"/>
<dbReference type="STRING" id="366602.Caul_3539"/>
<evidence type="ECO:0000256" key="4">
    <source>
        <dbReference type="ARBA" id="ARBA00022989"/>
    </source>
</evidence>
<dbReference type="EMBL" id="CP000927">
    <property type="protein sequence ID" value="ABZ72666.1"/>
    <property type="molecule type" value="Genomic_DNA"/>
</dbReference>
<comment type="subcellular location">
    <subcellularLocation>
        <location evidence="1">Cell membrane</location>
        <topology evidence="1">Multi-pass membrane protein</topology>
    </subcellularLocation>
</comment>
<feature type="transmembrane region" description="Helical" evidence="6">
    <location>
        <begin position="160"/>
        <end position="181"/>
    </location>
</feature>
<dbReference type="eggNOG" id="COG1280">
    <property type="taxonomic scope" value="Bacteria"/>
</dbReference>
<evidence type="ECO:0000256" key="2">
    <source>
        <dbReference type="ARBA" id="ARBA00022475"/>
    </source>
</evidence>
<dbReference type="PANTHER" id="PTHR30086:SF20">
    <property type="entry name" value="ARGININE EXPORTER PROTEIN ARGO-RELATED"/>
    <property type="match status" value="1"/>
</dbReference>
<evidence type="ECO:0000256" key="1">
    <source>
        <dbReference type="ARBA" id="ARBA00004651"/>
    </source>
</evidence>
<gene>
    <name evidence="7" type="ordered locus">Caul_3539</name>
</gene>
<dbReference type="GO" id="GO:0005886">
    <property type="term" value="C:plasma membrane"/>
    <property type="evidence" value="ECO:0007669"/>
    <property type="project" value="UniProtKB-SubCell"/>
</dbReference>
<evidence type="ECO:0000313" key="7">
    <source>
        <dbReference type="EMBL" id="ABZ72666.1"/>
    </source>
</evidence>
<keyword evidence="4 6" id="KW-1133">Transmembrane helix</keyword>
<dbReference type="PIRSF" id="PIRSF006324">
    <property type="entry name" value="LeuE"/>
    <property type="match status" value="1"/>
</dbReference>
<feature type="transmembrane region" description="Helical" evidence="6">
    <location>
        <begin position="76"/>
        <end position="94"/>
    </location>
</feature>
<name>B0T728_CAUSK</name>
<proteinExistence type="predicted"/>
<dbReference type="KEGG" id="cak:Caul_3539"/>
<organism evidence="7">
    <name type="scientific">Caulobacter sp. (strain K31)</name>
    <dbReference type="NCBI Taxonomy" id="366602"/>
    <lineage>
        <taxon>Bacteria</taxon>
        <taxon>Pseudomonadati</taxon>
        <taxon>Pseudomonadota</taxon>
        <taxon>Alphaproteobacteria</taxon>
        <taxon>Caulobacterales</taxon>
        <taxon>Caulobacteraceae</taxon>
        <taxon>Caulobacter</taxon>
    </lineage>
</organism>
<dbReference type="AlphaFoldDB" id="B0T728"/>
<keyword evidence="5 6" id="KW-0472">Membrane</keyword>
<evidence type="ECO:0000256" key="5">
    <source>
        <dbReference type="ARBA" id="ARBA00023136"/>
    </source>
</evidence>
<evidence type="ECO:0000256" key="6">
    <source>
        <dbReference type="SAM" id="Phobius"/>
    </source>
</evidence>
<dbReference type="OrthoDB" id="9804822at2"/>
<feature type="transmembrane region" description="Helical" evidence="6">
    <location>
        <begin position="40"/>
        <end position="64"/>
    </location>
</feature>
<accession>B0T728</accession>
<feature type="transmembrane region" description="Helical" evidence="6">
    <location>
        <begin position="193"/>
        <end position="209"/>
    </location>
</feature>
<keyword evidence="3 6" id="KW-0812">Transmembrane</keyword>
<evidence type="ECO:0000256" key="3">
    <source>
        <dbReference type="ARBA" id="ARBA00022692"/>
    </source>
</evidence>
<dbReference type="Pfam" id="PF01810">
    <property type="entry name" value="LysE"/>
    <property type="match status" value="1"/>
</dbReference>
<protein>
    <submittedName>
        <fullName evidence="7">Lysine exporter protein (LYSE/YGGA)</fullName>
    </submittedName>
</protein>
<dbReference type="PANTHER" id="PTHR30086">
    <property type="entry name" value="ARGININE EXPORTER PROTEIN ARGO"/>
    <property type="match status" value="1"/>
</dbReference>